<proteinExistence type="predicted"/>
<evidence type="ECO:0000313" key="5">
    <source>
        <dbReference type="Proteomes" id="UP000194236"/>
    </source>
</evidence>
<dbReference type="PANTHER" id="PTHR46108">
    <property type="entry name" value="BLUE CHEESE"/>
    <property type="match status" value="1"/>
</dbReference>
<evidence type="ECO:0000256" key="1">
    <source>
        <dbReference type="ARBA" id="ARBA00022574"/>
    </source>
</evidence>
<dbReference type="EMBL" id="MUJZ01040182">
    <property type="protein sequence ID" value="OTF75821.1"/>
    <property type="molecule type" value="Genomic_DNA"/>
</dbReference>
<feature type="compositionally biased region" description="Polar residues" evidence="2">
    <location>
        <begin position="204"/>
        <end position="221"/>
    </location>
</feature>
<evidence type="ECO:0000256" key="2">
    <source>
        <dbReference type="SAM" id="MobiDB-lite"/>
    </source>
</evidence>
<dbReference type="InterPro" id="IPR051944">
    <property type="entry name" value="BEACH_domain_protein"/>
</dbReference>
<keyword evidence="5" id="KW-1185">Reference proteome</keyword>
<keyword evidence="1" id="KW-0853">WD repeat</keyword>
<gene>
    <name evidence="4" type="ORF">BLA29_007382</name>
</gene>
<feature type="domain" description="BEACH-type PH" evidence="3">
    <location>
        <begin position="289"/>
        <end position="365"/>
    </location>
</feature>
<accession>A0A1Y3B4S2</accession>
<comment type="caution">
    <text evidence="4">The sequence shown here is derived from an EMBL/GenBank/DDBJ whole genome shotgun (WGS) entry which is preliminary data.</text>
</comment>
<sequence length="365" mass="42519">VGNAISSAVGTTRKEVFRSSLSSDSAHSLHSSTIIIPPWTLMSKNDCIYWTSIHKLIVKNFVNFQAKQKRTLDYNLRKYVYNEWLNNEYEFLTRERTIWGPLYGSKRFDKWMLDMTEGPNRMRKKMIRNDEFYRNYPFRPEMDNNKKFPKFRSPISLDSKDYYRRILNSEKYFHLDNKDDDVQSFEYEIDELPCASISDSNELLSKGSLSDSNRPKTSLSNNDDDFNEFLDPSMDSPSMDIFETEPNKNNEQSSNDKQQSNKTMSKDNAIIHNEDNSNNEMQTILRLLEEGEKISHMFRVARVQGLDSYEGLLLFGNEHFYLIDGFTLLKTKEIRDIDSLPTGVYDSIIPNTPSSSSVSVYTGKK</sequence>
<dbReference type="PROSITE" id="PS51783">
    <property type="entry name" value="PH_BEACH"/>
    <property type="match status" value="1"/>
</dbReference>
<organism evidence="4 5">
    <name type="scientific">Euroglyphus maynei</name>
    <name type="common">Mayne's house dust mite</name>
    <dbReference type="NCBI Taxonomy" id="6958"/>
    <lineage>
        <taxon>Eukaryota</taxon>
        <taxon>Metazoa</taxon>
        <taxon>Ecdysozoa</taxon>
        <taxon>Arthropoda</taxon>
        <taxon>Chelicerata</taxon>
        <taxon>Arachnida</taxon>
        <taxon>Acari</taxon>
        <taxon>Acariformes</taxon>
        <taxon>Sarcoptiformes</taxon>
        <taxon>Astigmata</taxon>
        <taxon>Psoroptidia</taxon>
        <taxon>Analgoidea</taxon>
        <taxon>Pyroglyphidae</taxon>
        <taxon>Pyroglyphinae</taxon>
        <taxon>Euroglyphus</taxon>
    </lineage>
</organism>
<dbReference type="Proteomes" id="UP000194236">
    <property type="component" value="Unassembled WGS sequence"/>
</dbReference>
<dbReference type="OrthoDB" id="6496733at2759"/>
<dbReference type="InterPro" id="IPR023362">
    <property type="entry name" value="PH-BEACH_dom"/>
</dbReference>
<protein>
    <recommendedName>
        <fullName evidence="3">BEACH-type PH domain-containing protein</fullName>
    </recommendedName>
</protein>
<dbReference type="PANTHER" id="PTHR46108:SF4">
    <property type="entry name" value="BLUE CHEESE"/>
    <property type="match status" value="1"/>
</dbReference>
<feature type="non-terminal residue" evidence="4">
    <location>
        <position position="1"/>
    </location>
</feature>
<dbReference type="AlphaFoldDB" id="A0A1Y3B4S2"/>
<evidence type="ECO:0000313" key="4">
    <source>
        <dbReference type="EMBL" id="OTF75821.1"/>
    </source>
</evidence>
<name>A0A1Y3B4S2_EURMA</name>
<evidence type="ECO:0000259" key="3">
    <source>
        <dbReference type="PROSITE" id="PS51783"/>
    </source>
</evidence>
<feature type="region of interest" description="Disordered" evidence="2">
    <location>
        <begin position="204"/>
        <end position="263"/>
    </location>
</feature>
<reference evidence="4 5" key="1">
    <citation type="submission" date="2017-03" db="EMBL/GenBank/DDBJ databases">
        <title>Genome Survey of Euroglyphus maynei.</title>
        <authorList>
            <person name="Arlian L.G."/>
            <person name="Morgan M.S."/>
            <person name="Rider S.D."/>
        </authorList>
    </citation>
    <scope>NUCLEOTIDE SEQUENCE [LARGE SCALE GENOMIC DNA]</scope>
    <source>
        <strain evidence="4">Arlian Lab</strain>
        <tissue evidence="4">Whole body</tissue>
    </source>
</reference>
<feature type="non-terminal residue" evidence="4">
    <location>
        <position position="365"/>
    </location>
</feature>
<feature type="compositionally biased region" description="Polar residues" evidence="2">
    <location>
        <begin position="247"/>
        <end position="263"/>
    </location>
</feature>